<keyword evidence="2" id="KW-1185">Reference proteome</keyword>
<comment type="caution">
    <text evidence="1">The sequence shown here is derived from an EMBL/GenBank/DDBJ whole genome shotgun (WGS) entry which is preliminary data.</text>
</comment>
<evidence type="ECO:0000313" key="2">
    <source>
        <dbReference type="Proteomes" id="UP000275348"/>
    </source>
</evidence>
<dbReference type="Proteomes" id="UP000275348">
    <property type="component" value="Unassembled WGS sequence"/>
</dbReference>
<reference evidence="1 2" key="1">
    <citation type="submission" date="2018-10" db="EMBL/GenBank/DDBJ databases">
        <authorList>
            <person name="Chen X."/>
        </authorList>
    </citation>
    <scope>NUCLEOTIDE SEQUENCE [LARGE SCALE GENOMIC DNA]</scope>
    <source>
        <strain evidence="1 2">YIM 102668</strain>
    </source>
</reference>
<gene>
    <name evidence="1" type="ORF">EAH69_03405</name>
</gene>
<dbReference type="EMBL" id="RDOJ01000003">
    <property type="protein sequence ID" value="RLZ11973.1"/>
    <property type="molecule type" value="Genomic_DNA"/>
</dbReference>
<dbReference type="RefSeq" id="WP_121933782.1">
    <property type="nucleotide sequence ID" value="NZ_RDOJ01000003.1"/>
</dbReference>
<sequence>MYKYFSSIILIILFSCSHNNPNSYFQFDEIVYYRLDENFVDFNESAKEINTLDTTNIEVYQYNVINSSMSLDLKNNLLENNLKEVGYSKTEILEKYYKDIDEIFSYKEYKNAFNVGCFPWYRDILIFKKENEIIGIAKICFQCGQHAISGAIGDTEWFGNDGDYEKLEKILYQQ</sequence>
<dbReference type="PROSITE" id="PS51257">
    <property type="entry name" value="PROKAR_LIPOPROTEIN"/>
    <property type="match status" value="1"/>
</dbReference>
<dbReference type="OrthoDB" id="714297at2"/>
<organism evidence="1 2">
    <name type="scientific">Faecalibacter macacae</name>
    <dbReference type="NCBI Taxonomy" id="1859289"/>
    <lineage>
        <taxon>Bacteria</taxon>
        <taxon>Pseudomonadati</taxon>
        <taxon>Bacteroidota</taxon>
        <taxon>Flavobacteriia</taxon>
        <taxon>Flavobacteriales</taxon>
        <taxon>Weeksellaceae</taxon>
        <taxon>Faecalibacter</taxon>
    </lineage>
</organism>
<proteinExistence type="predicted"/>
<protein>
    <submittedName>
        <fullName evidence="1">Uncharacterized protein</fullName>
    </submittedName>
</protein>
<evidence type="ECO:0000313" key="1">
    <source>
        <dbReference type="EMBL" id="RLZ11973.1"/>
    </source>
</evidence>
<dbReference type="AlphaFoldDB" id="A0A3L9MG93"/>
<name>A0A3L9MG93_9FLAO</name>
<accession>A0A3L9MG93</accession>